<evidence type="ECO:0008006" key="3">
    <source>
        <dbReference type="Google" id="ProtNLM"/>
    </source>
</evidence>
<accession>A0A1I5NJS5</accession>
<dbReference type="AlphaFoldDB" id="A0A1I5NJS5"/>
<dbReference type="GeneID" id="35871706"/>
<name>A0A1I5NJS5_9GAMM</name>
<evidence type="ECO:0000313" key="2">
    <source>
        <dbReference type="Proteomes" id="UP000182692"/>
    </source>
</evidence>
<dbReference type="OrthoDB" id="5915190at2"/>
<gene>
    <name evidence="1" type="ORF">SAMN03084138_01613</name>
</gene>
<proteinExistence type="predicted"/>
<dbReference type="Proteomes" id="UP000182692">
    <property type="component" value="Unassembled WGS sequence"/>
</dbReference>
<evidence type="ECO:0000313" key="1">
    <source>
        <dbReference type="EMBL" id="SFP21920.1"/>
    </source>
</evidence>
<dbReference type="RefSeq" id="WP_074926494.1">
    <property type="nucleotide sequence ID" value="NZ_FOWR01000010.1"/>
</dbReference>
<protein>
    <recommendedName>
        <fullName evidence="3">ATP-grasp domain-containing protein</fullName>
    </recommendedName>
</protein>
<sequence>MDTSALIRIEQHAAAVVATEYRHLPSSIVSYYLTPPAVAIALNKQQLTSVLSRNLRYRRQYGLSPRNVSLSTQPSIQQQDYLPKLGVVSWKDCIGMDMLPKALLLPSAQNTTLTCWLNNVSDRMAMVLHAYRVTEETPTFYLFPYLDFSKRSEYRLAVSYGELTHVRCYRRRNDFQAQHIEVIAAWWRNIKDWPPTDVLAHLFVDVVAGSDPGQFFIIDVNPNLSAYH</sequence>
<reference evidence="1 2" key="1">
    <citation type="submission" date="2016-10" db="EMBL/GenBank/DDBJ databases">
        <authorList>
            <person name="de Groot N.N."/>
        </authorList>
    </citation>
    <scope>NUCLEOTIDE SEQUENCE [LARGE SCALE GENOMIC DNA]</scope>
    <source>
        <strain evidence="1 2">DSM 15893</strain>
    </source>
</reference>
<organism evidence="1 2">
    <name type="scientific">Enterovibrio norvegicus DSM 15893</name>
    <dbReference type="NCBI Taxonomy" id="1121869"/>
    <lineage>
        <taxon>Bacteria</taxon>
        <taxon>Pseudomonadati</taxon>
        <taxon>Pseudomonadota</taxon>
        <taxon>Gammaproteobacteria</taxon>
        <taxon>Vibrionales</taxon>
        <taxon>Vibrionaceae</taxon>
        <taxon>Enterovibrio</taxon>
    </lineage>
</organism>
<dbReference type="EMBL" id="FOWR01000010">
    <property type="protein sequence ID" value="SFP21920.1"/>
    <property type="molecule type" value="Genomic_DNA"/>
</dbReference>
<dbReference type="STRING" id="1121869.SAMN03084138_01613"/>